<reference evidence="3" key="2">
    <citation type="submission" date="2023-06" db="EMBL/GenBank/DDBJ databases">
        <authorList>
            <consortium name="Lawrence Berkeley National Laboratory"/>
            <person name="Haridas S."/>
            <person name="Hensen N."/>
            <person name="Bonometti L."/>
            <person name="Westerberg I."/>
            <person name="Brannstrom I.O."/>
            <person name="Guillou S."/>
            <person name="Cros-Aarteil S."/>
            <person name="Calhoun S."/>
            <person name="Kuo A."/>
            <person name="Mondo S."/>
            <person name="Pangilinan J."/>
            <person name="Riley R."/>
            <person name="LaButti K."/>
            <person name="Andreopoulos B."/>
            <person name="Lipzen A."/>
            <person name="Chen C."/>
            <person name="Yanf M."/>
            <person name="Daum C."/>
            <person name="Ng V."/>
            <person name="Clum A."/>
            <person name="Steindorff A."/>
            <person name="Ohm R."/>
            <person name="Martin F."/>
            <person name="Silar P."/>
            <person name="Natvig D."/>
            <person name="Lalanne C."/>
            <person name="Gautier V."/>
            <person name="Ament-velasquez S.L."/>
            <person name="Kruys A."/>
            <person name="Hutchinson M.I."/>
            <person name="Powell A.J."/>
            <person name="Barry K."/>
            <person name="Miller A.N."/>
            <person name="Grigoriev I.V."/>
            <person name="Debuchy R."/>
            <person name="Gladieux P."/>
            <person name="Thoren M.H."/>
            <person name="Johannesson H."/>
        </authorList>
    </citation>
    <scope>NUCLEOTIDE SEQUENCE</scope>
    <source>
        <strain evidence="3">CBS 232.78</strain>
    </source>
</reference>
<dbReference type="InterPro" id="IPR000182">
    <property type="entry name" value="GNAT_dom"/>
</dbReference>
<dbReference type="PANTHER" id="PTHR42791:SF2">
    <property type="entry name" value="N-ACETYLTRANSFERASE DOMAIN-CONTAINING PROTEIN"/>
    <property type="match status" value="1"/>
</dbReference>
<keyword evidence="1" id="KW-0732">Signal</keyword>
<dbReference type="Pfam" id="PF13673">
    <property type="entry name" value="Acetyltransf_10"/>
    <property type="match status" value="1"/>
</dbReference>
<evidence type="ECO:0000313" key="3">
    <source>
        <dbReference type="EMBL" id="KAK3390098.1"/>
    </source>
</evidence>
<evidence type="ECO:0000256" key="1">
    <source>
        <dbReference type="SAM" id="SignalP"/>
    </source>
</evidence>
<evidence type="ECO:0000259" key="2">
    <source>
        <dbReference type="PROSITE" id="PS51186"/>
    </source>
</evidence>
<dbReference type="InterPro" id="IPR052523">
    <property type="entry name" value="Trichothecene_AcTrans"/>
</dbReference>
<dbReference type="Proteomes" id="UP001285441">
    <property type="component" value="Unassembled WGS sequence"/>
</dbReference>
<dbReference type="GO" id="GO:0016747">
    <property type="term" value="F:acyltransferase activity, transferring groups other than amino-acyl groups"/>
    <property type="evidence" value="ECO:0007669"/>
    <property type="project" value="InterPro"/>
</dbReference>
<name>A0AAE0U3Y2_9PEZI</name>
<organism evidence="3 4">
    <name type="scientific">Podospora didyma</name>
    <dbReference type="NCBI Taxonomy" id="330526"/>
    <lineage>
        <taxon>Eukaryota</taxon>
        <taxon>Fungi</taxon>
        <taxon>Dikarya</taxon>
        <taxon>Ascomycota</taxon>
        <taxon>Pezizomycotina</taxon>
        <taxon>Sordariomycetes</taxon>
        <taxon>Sordariomycetidae</taxon>
        <taxon>Sordariales</taxon>
        <taxon>Podosporaceae</taxon>
        <taxon>Podospora</taxon>
    </lineage>
</organism>
<dbReference type="InterPro" id="IPR016181">
    <property type="entry name" value="Acyl_CoA_acyltransferase"/>
</dbReference>
<gene>
    <name evidence="3" type="ORF">B0H63DRAFT_464781</name>
</gene>
<dbReference type="SUPFAM" id="SSF55729">
    <property type="entry name" value="Acyl-CoA N-acyltransferases (Nat)"/>
    <property type="match status" value="1"/>
</dbReference>
<comment type="caution">
    <text evidence="3">The sequence shown here is derived from an EMBL/GenBank/DDBJ whole genome shotgun (WGS) entry which is preliminary data.</text>
</comment>
<dbReference type="PROSITE" id="PS51186">
    <property type="entry name" value="GNAT"/>
    <property type="match status" value="1"/>
</dbReference>
<feature type="domain" description="N-acetyltransferase" evidence="2">
    <location>
        <begin position="133"/>
        <end position="276"/>
    </location>
</feature>
<reference evidence="3" key="1">
    <citation type="journal article" date="2023" name="Mol. Phylogenet. Evol.">
        <title>Genome-scale phylogeny and comparative genomics of the fungal order Sordariales.</title>
        <authorList>
            <person name="Hensen N."/>
            <person name="Bonometti L."/>
            <person name="Westerberg I."/>
            <person name="Brannstrom I.O."/>
            <person name="Guillou S."/>
            <person name="Cros-Aarteil S."/>
            <person name="Calhoun S."/>
            <person name="Haridas S."/>
            <person name="Kuo A."/>
            <person name="Mondo S."/>
            <person name="Pangilinan J."/>
            <person name="Riley R."/>
            <person name="LaButti K."/>
            <person name="Andreopoulos B."/>
            <person name="Lipzen A."/>
            <person name="Chen C."/>
            <person name="Yan M."/>
            <person name="Daum C."/>
            <person name="Ng V."/>
            <person name="Clum A."/>
            <person name="Steindorff A."/>
            <person name="Ohm R.A."/>
            <person name="Martin F."/>
            <person name="Silar P."/>
            <person name="Natvig D.O."/>
            <person name="Lalanne C."/>
            <person name="Gautier V."/>
            <person name="Ament-Velasquez S.L."/>
            <person name="Kruys A."/>
            <person name="Hutchinson M.I."/>
            <person name="Powell A.J."/>
            <person name="Barry K."/>
            <person name="Miller A.N."/>
            <person name="Grigoriev I.V."/>
            <person name="Debuchy R."/>
            <person name="Gladieux P."/>
            <person name="Hiltunen Thoren M."/>
            <person name="Johannesson H."/>
        </authorList>
    </citation>
    <scope>NUCLEOTIDE SEQUENCE</scope>
    <source>
        <strain evidence="3">CBS 232.78</strain>
    </source>
</reference>
<proteinExistence type="predicted"/>
<feature type="chain" id="PRO_5042230149" description="N-acetyltransferase domain-containing protein" evidence="1">
    <location>
        <begin position="23"/>
        <end position="297"/>
    </location>
</feature>
<protein>
    <recommendedName>
        <fullName evidence="2">N-acetyltransferase domain-containing protein</fullName>
    </recommendedName>
</protein>
<dbReference type="CDD" id="cd04301">
    <property type="entry name" value="NAT_SF"/>
    <property type="match status" value="1"/>
</dbReference>
<keyword evidence="4" id="KW-1185">Reference proteome</keyword>
<dbReference type="PANTHER" id="PTHR42791">
    <property type="entry name" value="GNAT FAMILY ACETYLTRANSFERASE"/>
    <property type="match status" value="1"/>
</dbReference>
<sequence length="297" mass="34071">MPHPRLSPSLIFLFSLFCPSFSLFSISFAPLVGNQLRLAVAFGAAANMTATNMIREPRLGLPTDVDALTQVIIQTMPLDPQWNYRFPPALRQKYPDDHRKYTRMLFEYFLDQSYTDWCVMVVEDSLEPGGSDTAIVSFGVWDVSFLNKRRYGPKYRAQDPVTDVENNGGSTRKDANHEHFNQFWKGQIRAYKRYFAPIGPEQMHLQVLATHPDYQRRGHATSLCNWAIERVREERLKDMSVMASPMGYGLYTKLGFETVATFPIQVPGEEEKLTLVAMMYTPSQIQEFVLSEEDDTD</sequence>
<dbReference type="Gene3D" id="3.40.630.30">
    <property type="match status" value="1"/>
</dbReference>
<dbReference type="AlphaFoldDB" id="A0AAE0U3Y2"/>
<accession>A0AAE0U3Y2</accession>
<feature type="signal peptide" evidence="1">
    <location>
        <begin position="1"/>
        <end position="22"/>
    </location>
</feature>
<evidence type="ECO:0000313" key="4">
    <source>
        <dbReference type="Proteomes" id="UP001285441"/>
    </source>
</evidence>
<dbReference type="EMBL" id="JAULSW010000002">
    <property type="protein sequence ID" value="KAK3390098.1"/>
    <property type="molecule type" value="Genomic_DNA"/>
</dbReference>